<dbReference type="GO" id="GO:0046872">
    <property type="term" value="F:metal ion binding"/>
    <property type="evidence" value="ECO:0007669"/>
    <property type="project" value="UniProtKB-KW"/>
</dbReference>
<dbReference type="Pfam" id="PF21654">
    <property type="entry name" value="DncV-like_NTFase"/>
    <property type="match status" value="1"/>
</dbReference>
<keyword evidence="3" id="KW-0479">Metal-binding</keyword>
<evidence type="ECO:0000256" key="9">
    <source>
        <dbReference type="ARBA" id="ARBA00044145"/>
    </source>
</evidence>
<comment type="catalytic activity">
    <reaction evidence="10">
        <text>GTP + ATP = 3',3'-cGAMP + 2 diphosphate</text>
        <dbReference type="Rhea" id="RHEA:35647"/>
        <dbReference type="ChEBI" id="CHEBI:30616"/>
        <dbReference type="ChEBI" id="CHEBI:33019"/>
        <dbReference type="ChEBI" id="CHEBI:37565"/>
        <dbReference type="ChEBI" id="CHEBI:71501"/>
    </reaction>
    <physiologicalReaction direction="left-to-right" evidence="10">
        <dbReference type="Rhea" id="RHEA:35648"/>
    </physiologicalReaction>
</comment>
<sequence>MSNSKSNDVLNTILEKIELPDSAYEKAEKRYKDLGDWLHRPESTCVNFDPHVFSQGSFRLGTAIRPDSEEQYDLDMGCNLRRGLDKASITQKQLKHLVGHELELYRNARGIKEELAEKKRCWRLEYADGLSFHMDIVPCVPESDTGRGLLKKRMVENSKFDENLAQNVSQLAVSITDNTDSTYAVVNENWRISIPEGYARWFETRMKTARLVINEREMRFKASIDSLPYYQWKTPLQQVIQLLKRHRDTMFKNNEDSKPISVIITTLAAKSYKGESDLASALNTVLSEMDDHISAQAPMIPNPVNPAEDFADKWYDEKSAQYRLQENFYKWLYQARADFSALCSSDDTQRIVNAAQNGLDLKLDSSLVARLLGIPAVTAKPTFAIQSSDPKPWFKQ</sequence>
<evidence type="ECO:0000313" key="12">
    <source>
        <dbReference type="EMBL" id="AIP92400.1"/>
    </source>
</evidence>
<protein>
    <recommendedName>
        <fullName evidence="9">Cyclic GMP-AMP synthase</fullName>
    </recommendedName>
</protein>
<proteinExistence type="predicted"/>
<keyword evidence="6" id="KW-0460">Magnesium</keyword>
<dbReference type="CDD" id="cd05400">
    <property type="entry name" value="NT_2-5OAS_ClassI-CCAase"/>
    <property type="match status" value="1"/>
</dbReference>
<keyword evidence="7" id="KW-0546">Nucleotide metabolism</keyword>
<organism evidence="12">
    <name type="scientific">Vibrio fluvialis</name>
    <dbReference type="NCBI Taxonomy" id="676"/>
    <lineage>
        <taxon>Bacteria</taxon>
        <taxon>Pseudomonadati</taxon>
        <taxon>Pseudomonadota</taxon>
        <taxon>Gammaproteobacteria</taxon>
        <taxon>Vibrionales</taxon>
        <taxon>Vibrionaceae</taxon>
        <taxon>Vibrio</taxon>
    </lineage>
</organism>
<dbReference type="EMBL" id="KM213605">
    <property type="protein sequence ID" value="AIP92400.1"/>
    <property type="molecule type" value="Genomic_DNA"/>
</dbReference>
<evidence type="ECO:0000256" key="3">
    <source>
        <dbReference type="ARBA" id="ARBA00022723"/>
    </source>
</evidence>
<dbReference type="InterPro" id="IPR006116">
    <property type="entry name" value="NT_2-5OAS_ClassI-CCAase"/>
</dbReference>
<keyword evidence="1" id="KW-0808">Transferase</keyword>
<keyword evidence="8" id="KW-0051">Antiviral defense</keyword>
<evidence type="ECO:0000259" key="11">
    <source>
        <dbReference type="Pfam" id="PF21654"/>
    </source>
</evidence>
<accession>A0A089H6J9</accession>
<evidence type="ECO:0000256" key="2">
    <source>
        <dbReference type="ARBA" id="ARBA00022695"/>
    </source>
</evidence>
<dbReference type="GO" id="GO:0016779">
    <property type="term" value="F:nucleotidyltransferase activity"/>
    <property type="evidence" value="ECO:0007669"/>
    <property type="project" value="UniProtKB-KW"/>
</dbReference>
<keyword evidence="4" id="KW-0547">Nucleotide-binding</keyword>
<evidence type="ECO:0000256" key="6">
    <source>
        <dbReference type="ARBA" id="ARBA00022842"/>
    </source>
</evidence>
<dbReference type="GO" id="GO:0009117">
    <property type="term" value="P:nucleotide metabolic process"/>
    <property type="evidence" value="ECO:0007669"/>
    <property type="project" value="UniProtKB-KW"/>
</dbReference>
<name>A0A089H6J9_VIBFL</name>
<dbReference type="InterPro" id="IPR048445">
    <property type="entry name" value="DncV-like_NTFase"/>
</dbReference>
<gene>
    <name evidence="12" type="ORF">ICEVflInd1_042</name>
</gene>
<dbReference type="AlphaFoldDB" id="A0A089H6J9"/>
<evidence type="ECO:0000256" key="10">
    <source>
        <dbReference type="ARBA" id="ARBA00048304"/>
    </source>
</evidence>
<reference evidence="12" key="1">
    <citation type="submission" date="2014-07" db="EMBL/GenBank/DDBJ databases">
        <title>Transfer Activation of Mobile Antibiotic Resistance Encoding Elements: Unraveling the SetCD Regulon.</title>
        <authorList>
            <person name="Poulin-Laprade D."/>
            <person name="Matteau D."/>
            <person name="Jacques P.-E."/>
            <person name="Rodrigue S."/>
            <person name="Burrus V."/>
        </authorList>
    </citation>
    <scope>NUCLEOTIDE SEQUENCE</scope>
    <source>
        <strain evidence="12">H08942</strain>
    </source>
</reference>
<dbReference type="GO" id="GO:0005524">
    <property type="term" value="F:ATP binding"/>
    <property type="evidence" value="ECO:0007669"/>
    <property type="project" value="UniProtKB-KW"/>
</dbReference>
<evidence type="ECO:0000256" key="7">
    <source>
        <dbReference type="ARBA" id="ARBA00023080"/>
    </source>
</evidence>
<keyword evidence="5" id="KW-0067">ATP-binding</keyword>
<evidence type="ECO:0000256" key="1">
    <source>
        <dbReference type="ARBA" id="ARBA00022679"/>
    </source>
</evidence>
<dbReference type="GO" id="GO:0051607">
    <property type="term" value="P:defense response to virus"/>
    <property type="evidence" value="ECO:0007669"/>
    <property type="project" value="UniProtKB-KW"/>
</dbReference>
<keyword evidence="2" id="KW-0548">Nucleotidyltransferase</keyword>
<evidence type="ECO:0000256" key="8">
    <source>
        <dbReference type="ARBA" id="ARBA00023118"/>
    </source>
</evidence>
<feature type="domain" description="Cyclic GMP-AMP synthase DncV-like nucleotidyltransferase" evidence="11">
    <location>
        <begin position="50"/>
        <end position="136"/>
    </location>
</feature>
<evidence type="ECO:0000256" key="5">
    <source>
        <dbReference type="ARBA" id="ARBA00022840"/>
    </source>
</evidence>
<evidence type="ECO:0000256" key="4">
    <source>
        <dbReference type="ARBA" id="ARBA00022741"/>
    </source>
</evidence>